<reference evidence="3 6" key="2">
    <citation type="submission" date="2019-07" db="EMBL/GenBank/DDBJ databases">
        <title>Whole genome shotgun sequence of Staphylococcus gallinarum NBRC 109767.</title>
        <authorList>
            <person name="Hosoyama A."/>
            <person name="Uohara A."/>
            <person name="Ohji S."/>
            <person name="Ichikawa N."/>
        </authorList>
    </citation>
    <scope>NUCLEOTIDE SEQUENCE [LARGE SCALE GENOMIC DNA]</scope>
    <source>
        <strain evidence="3 6">NBRC 109767</strain>
    </source>
</reference>
<dbReference type="Pfam" id="PF01051">
    <property type="entry name" value="Rep3_N"/>
    <property type="match status" value="1"/>
</dbReference>
<dbReference type="Gene3D" id="1.10.10.10">
    <property type="entry name" value="Winged helix-like DNA-binding domain superfamily/Winged helix DNA-binding domain"/>
    <property type="match status" value="1"/>
</dbReference>
<proteinExistence type="inferred from homology"/>
<dbReference type="InterPro" id="IPR036390">
    <property type="entry name" value="WH_DNA-bd_sf"/>
</dbReference>
<dbReference type="Proteomes" id="UP000321057">
    <property type="component" value="Unassembled WGS sequence"/>
</dbReference>
<reference evidence="4 5" key="1">
    <citation type="submission" date="2018-06" db="EMBL/GenBank/DDBJ databases">
        <authorList>
            <consortium name="Pathogen Informatics"/>
            <person name="Doyle S."/>
        </authorList>
    </citation>
    <scope>NUCLEOTIDE SEQUENCE [LARGE SCALE GENOMIC DNA]</scope>
    <source>
        <strain evidence="4 5">NCTC12195</strain>
    </source>
</reference>
<dbReference type="Proteomes" id="UP000255277">
    <property type="component" value="Unassembled WGS sequence"/>
</dbReference>
<evidence type="ECO:0000256" key="1">
    <source>
        <dbReference type="ARBA" id="ARBA00038283"/>
    </source>
</evidence>
<evidence type="ECO:0000313" key="3">
    <source>
        <dbReference type="EMBL" id="GEQ07063.1"/>
    </source>
</evidence>
<dbReference type="GO" id="GO:0003887">
    <property type="term" value="F:DNA-directed DNA polymerase activity"/>
    <property type="evidence" value="ECO:0007669"/>
    <property type="project" value="InterPro"/>
</dbReference>
<sequence>MLFNHYKIHKSEKYLEISTSPRLIHILNSITADFTKFELEEIVSLKLSYSKNMFRLLKQYKHTGFLNFKIEDFRARLDIPQSYQMNDINKRVLKPIINELGHLFPNLHINKVKATKGGKDGLYRICI</sequence>
<dbReference type="Pfam" id="PF21205">
    <property type="entry name" value="Rep3_C"/>
    <property type="match status" value="1"/>
</dbReference>
<dbReference type="InterPro" id="IPR000525">
    <property type="entry name" value="Initiator_Rep_WH1"/>
</dbReference>
<evidence type="ECO:0000259" key="2">
    <source>
        <dbReference type="Pfam" id="PF01051"/>
    </source>
</evidence>
<evidence type="ECO:0000313" key="6">
    <source>
        <dbReference type="Proteomes" id="UP000321057"/>
    </source>
</evidence>
<dbReference type="SUPFAM" id="SSF46785">
    <property type="entry name" value="Winged helix' DNA-binding domain"/>
    <property type="match status" value="1"/>
</dbReference>
<gene>
    <name evidence="4" type="primary">repE_1</name>
    <name evidence="4" type="ORF">NCTC12195_04928</name>
    <name evidence="3" type="ORF">SGA02_28910</name>
</gene>
<evidence type="ECO:0000313" key="5">
    <source>
        <dbReference type="Proteomes" id="UP000255277"/>
    </source>
</evidence>
<feature type="domain" description="Initiator Rep protein WH1" evidence="2">
    <location>
        <begin position="2"/>
        <end position="58"/>
    </location>
</feature>
<dbReference type="GO" id="GO:0006270">
    <property type="term" value="P:DNA replication initiation"/>
    <property type="evidence" value="ECO:0007669"/>
    <property type="project" value="InterPro"/>
</dbReference>
<keyword evidence="6" id="KW-1185">Reference proteome</keyword>
<protein>
    <submittedName>
        <fullName evidence="4">Plasmid replication initiation protein</fullName>
    </submittedName>
</protein>
<dbReference type="AlphaFoldDB" id="A0A380S9W8"/>
<dbReference type="EMBL" id="BKAX01000019">
    <property type="protein sequence ID" value="GEQ07063.1"/>
    <property type="molecule type" value="Genomic_DNA"/>
</dbReference>
<dbReference type="InterPro" id="IPR036388">
    <property type="entry name" value="WH-like_DNA-bd_sf"/>
</dbReference>
<comment type="similarity">
    <text evidence="1">Belongs to the initiator RepB protein family.</text>
</comment>
<name>A0A380S9W8_STAGA</name>
<evidence type="ECO:0000313" key="4">
    <source>
        <dbReference type="EMBL" id="SUQ38552.1"/>
    </source>
</evidence>
<organism evidence="4 5">
    <name type="scientific">Staphylococcus gallinarum</name>
    <dbReference type="NCBI Taxonomy" id="1293"/>
    <lineage>
        <taxon>Bacteria</taxon>
        <taxon>Bacillati</taxon>
        <taxon>Bacillota</taxon>
        <taxon>Bacilli</taxon>
        <taxon>Bacillales</taxon>
        <taxon>Staphylococcaceae</taxon>
        <taxon>Staphylococcus</taxon>
    </lineage>
</organism>
<accession>A0A380S9W8</accession>
<dbReference type="EMBL" id="UHDK01000003">
    <property type="protein sequence ID" value="SUQ38552.1"/>
    <property type="molecule type" value="Genomic_DNA"/>
</dbReference>